<dbReference type="PANTHER" id="PTHR15032">
    <property type="entry name" value="N-ACYL-PHOSPHATIDYLETHANOLAMINE-HYDROLYZING PHOSPHOLIPASE D"/>
    <property type="match status" value="1"/>
</dbReference>
<reference evidence="3 4" key="1">
    <citation type="journal article" date="2018" name="Int. J. Syst. Evol. Microbiol.">
        <title>Mesosutterella multiformis gen. nov., sp. nov., a member of the family Sutterellaceae and Sutterella megalosphaeroides sp. nov., isolated from human faeces.</title>
        <authorList>
            <person name="Sakamoto M."/>
            <person name="Ikeyama N."/>
            <person name="Kunihiro T."/>
            <person name="Iino T."/>
            <person name="Yuki M."/>
            <person name="Ohkuma M."/>
        </authorList>
    </citation>
    <scope>NUCLEOTIDE SEQUENCE [LARGE SCALE GENOMIC DNA]</scope>
    <source>
        <strain evidence="3 4">6FBBBH3</strain>
    </source>
</reference>
<gene>
    <name evidence="3" type="ORF">SUTMEG_16900</name>
</gene>
<name>A0A2Z6IBE4_9BURK</name>
<dbReference type="PANTHER" id="PTHR15032:SF4">
    <property type="entry name" value="N-ACYL-PHOSPHATIDYLETHANOLAMINE-HYDROLYZING PHOSPHOLIPASE D"/>
    <property type="match status" value="1"/>
</dbReference>
<dbReference type="RefSeq" id="WP_120177366.1">
    <property type="nucleotide sequence ID" value="NZ_AP018786.1"/>
</dbReference>
<dbReference type="Proteomes" id="UP000271003">
    <property type="component" value="Chromosome"/>
</dbReference>
<evidence type="ECO:0000256" key="1">
    <source>
        <dbReference type="SAM" id="MobiDB-lite"/>
    </source>
</evidence>
<evidence type="ECO:0000313" key="4">
    <source>
        <dbReference type="Proteomes" id="UP000271003"/>
    </source>
</evidence>
<feature type="domain" description="Metallo-beta-lactamase" evidence="2">
    <location>
        <begin position="147"/>
        <end position="339"/>
    </location>
</feature>
<dbReference type="KEGG" id="sutt:SUTMEG_16900"/>
<evidence type="ECO:0000259" key="2">
    <source>
        <dbReference type="Pfam" id="PF12706"/>
    </source>
</evidence>
<dbReference type="InterPro" id="IPR006311">
    <property type="entry name" value="TAT_signal"/>
</dbReference>
<dbReference type="Gene3D" id="3.60.15.10">
    <property type="entry name" value="Ribonuclease Z/Hydroxyacylglutathione hydrolase-like"/>
    <property type="match status" value="1"/>
</dbReference>
<evidence type="ECO:0000313" key="3">
    <source>
        <dbReference type="EMBL" id="BBF23799.1"/>
    </source>
</evidence>
<dbReference type="InterPro" id="IPR036866">
    <property type="entry name" value="RibonucZ/Hydroxyglut_hydro"/>
</dbReference>
<dbReference type="AlphaFoldDB" id="A0A2Z6IBE4"/>
<dbReference type="SUPFAM" id="SSF56281">
    <property type="entry name" value="Metallo-hydrolase/oxidoreductase"/>
    <property type="match status" value="1"/>
</dbReference>
<dbReference type="PROSITE" id="PS51318">
    <property type="entry name" value="TAT"/>
    <property type="match status" value="1"/>
</dbReference>
<dbReference type="InterPro" id="IPR001279">
    <property type="entry name" value="Metallo-B-lactamas"/>
</dbReference>
<dbReference type="Pfam" id="PF12706">
    <property type="entry name" value="Lactamase_B_2"/>
    <property type="match status" value="1"/>
</dbReference>
<dbReference type="OrthoDB" id="9805728at2"/>
<dbReference type="GO" id="GO:0016787">
    <property type="term" value="F:hydrolase activity"/>
    <property type="evidence" value="ECO:0007669"/>
    <property type="project" value="UniProtKB-KW"/>
</dbReference>
<keyword evidence="3" id="KW-0378">Hydrolase</keyword>
<protein>
    <submittedName>
        <fullName evidence="3">MBL fold metallo-hydrolase</fullName>
    </submittedName>
</protein>
<feature type="region of interest" description="Disordered" evidence="1">
    <location>
        <begin position="1"/>
        <end position="22"/>
    </location>
</feature>
<sequence>MPEKLPSGSSGSARSSAPSSSIPTTRRRFLRWAAGLAGAGLFTAAGARAALELPVFGGSASGDRLRRMAASPNFVDGRFRNLVPVQVTAGTKSKPQAIVDFLLRDKSALEPSGPLPADDIDFGETPDDSLVWFGHSSFFLRKAGLTIAIDPVFGDASPVPGFGRPFPTTAPMGVEKLPALDLVVITHDHYDHLEYDTIVALRDRVGRFVCPLGVGMHLERWGVAPARILEADWWESIELDGLRLTLTPSQHFSGRTFERDTTLWGGWMFEFADYTLYLSGDGGYGPHFREIKRRFPSIDLALLEDGQYNTDWKDIHLMPADWRRALEDLAPRAVFPTHHSKYALSTHGWKEPIEHAQASAAAVGVPLLMPRIGEVVSLARGVPGKAAQSFVVASADPWWQAL</sequence>
<dbReference type="EMBL" id="AP018786">
    <property type="protein sequence ID" value="BBF23799.1"/>
    <property type="molecule type" value="Genomic_DNA"/>
</dbReference>
<proteinExistence type="predicted"/>
<keyword evidence="4" id="KW-1185">Reference proteome</keyword>
<feature type="compositionally biased region" description="Low complexity" evidence="1">
    <location>
        <begin position="7"/>
        <end position="22"/>
    </location>
</feature>
<organism evidence="3 4">
    <name type="scientific">Sutterella megalosphaeroides</name>
    <dbReference type="NCBI Taxonomy" id="2494234"/>
    <lineage>
        <taxon>Bacteria</taxon>
        <taxon>Pseudomonadati</taxon>
        <taxon>Pseudomonadota</taxon>
        <taxon>Betaproteobacteria</taxon>
        <taxon>Burkholderiales</taxon>
        <taxon>Sutterellaceae</taxon>
        <taxon>Sutterella</taxon>
    </lineage>
</organism>
<dbReference type="GO" id="GO:0005737">
    <property type="term" value="C:cytoplasm"/>
    <property type="evidence" value="ECO:0007669"/>
    <property type="project" value="TreeGrafter"/>
</dbReference>
<accession>A0A2Z6IBE4</accession>